<proteinExistence type="predicted"/>
<dbReference type="PANTHER" id="PTHR30543:SF21">
    <property type="entry name" value="NAD(P)H-DEPENDENT FMN REDUCTASE LOT6"/>
    <property type="match status" value="1"/>
</dbReference>
<dbReference type="GeneID" id="20220706"/>
<dbReference type="Proteomes" id="UP000002729">
    <property type="component" value="Unassembled WGS sequence"/>
</dbReference>
<dbReference type="InterPro" id="IPR005025">
    <property type="entry name" value="FMN_Rdtase-like_dom"/>
</dbReference>
<dbReference type="EMBL" id="GL833135">
    <property type="protein sequence ID" value="EGB06295.1"/>
    <property type="molecule type" value="Genomic_DNA"/>
</dbReference>
<protein>
    <recommendedName>
        <fullName evidence="1">NADPH-dependent FMN reductase-like domain-containing protein</fullName>
    </recommendedName>
</protein>
<evidence type="ECO:0000313" key="3">
    <source>
        <dbReference type="Proteomes" id="UP000002729"/>
    </source>
</evidence>
<dbReference type="GO" id="GO:0016491">
    <property type="term" value="F:oxidoreductase activity"/>
    <property type="evidence" value="ECO:0007669"/>
    <property type="project" value="InterPro"/>
</dbReference>
<reference evidence="2 3" key="1">
    <citation type="journal article" date="2011" name="Proc. Natl. Acad. Sci. U.S.A.">
        <title>Niche of harmful alga Aureococcus anophagefferens revealed through ecogenomics.</title>
        <authorList>
            <person name="Gobler C.J."/>
            <person name="Berry D.L."/>
            <person name="Dyhrman S.T."/>
            <person name="Wilhelm S.W."/>
            <person name="Salamov A."/>
            <person name="Lobanov A.V."/>
            <person name="Zhang Y."/>
            <person name="Collier J.L."/>
            <person name="Wurch L.L."/>
            <person name="Kustka A.B."/>
            <person name="Dill B.D."/>
            <person name="Shah M."/>
            <person name="VerBerkmoes N.C."/>
            <person name="Kuo A."/>
            <person name="Terry A."/>
            <person name="Pangilinan J."/>
            <person name="Lindquist E.A."/>
            <person name="Lucas S."/>
            <person name="Paulsen I.T."/>
            <person name="Hattenrath-Lehmann T.K."/>
            <person name="Talmage S.C."/>
            <person name="Walker E.A."/>
            <person name="Koch F."/>
            <person name="Burson A.M."/>
            <person name="Marcoval M.A."/>
            <person name="Tang Y.Z."/>
            <person name="Lecleir G.R."/>
            <person name="Coyne K.J."/>
            <person name="Berg G.M."/>
            <person name="Bertrand E.M."/>
            <person name="Saito M.A."/>
            <person name="Gladyshev V.N."/>
            <person name="Grigoriev I.V."/>
        </authorList>
    </citation>
    <scope>NUCLEOTIDE SEQUENCE [LARGE SCALE GENOMIC DNA]</scope>
    <source>
        <strain evidence="3">CCMP 1984</strain>
    </source>
</reference>
<dbReference type="InterPro" id="IPR029039">
    <property type="entry name" value="Flavoprotein-like_sf"/>
</dbReference>
<dbReference type="eggNOG" id="KOG4530">
    <property type="taxonomic scope" value="Eukaryota"/>
</dbReference>
<dbReference type="Pfam" id="PF03358">
    <property type="entry name" value="FMN_red"/>
    <property type="match status" value="1"/>
</dbReference>
<dbReference type="Gene3D" id="3.40.50.360">
    <property type="match status" value="1"/>
</dbReference>
<dbReference type="GO" id="GO:0005829">
    <property type="term" value="C:cytosol"/>
    <property type="evidence" value="ECO:0007669"/>
    <property type="project" value="TreeGrafter"/>
</dbReference>
<dbReference type="GO" id="GO:0010181">
    <property type="term" value="F:FMN binding"/>
    <property type="evidence" value="ECO:0007669"/>
    <property type="project" value="TreeGrafter"/>
</dbReference>
<dbReference type="OrthoDB" id="203546at2759"/>
<evidence type="ECO:0000313" key="2">
    <source>
        <dbReference type="EMBL" id="EGB06295.1"/>
    </source>
</evidence>
<dbReference type="InterPro" id="IPR050712">
    <property type="entry name" value="NAD(P)H-dep_reductase"/>
</dbReference>
<organism evidence="3">
    <name type="scientific">Aureococcus anophagefferens</name>
    <name type="common">Harmful bloom alga</name>
    <dbReference type="NCBI Taxonomy" id="44056"/>
    <lineage>
        <taxon>Eukaryota</taxon>
        <taxon>Sar</taxon>
        <taxon>Stramenopiles</taxon>
        <taxon>Ochrophyta</taxon>
        <taxon>Pelagophyceae</taxon>
        <taxon>Pelagomonadales</taxon>
        <taxon>Pelagomonadaceae</taxon>
        <taxon>Aureococcus</taxon>
    </lineage>
</organism>
<name>F0YER1_AURAN</name>
<dbReference type="AlphaFoldDB" id="F0YER1"/>
<feature type="domain" description="NADPH-dependent FMN reductase-like" evidence="1">
    <location>
        <begin position="6"/>
        <end position="154"/>
    </location>
</feature>
<dbReference type="InParanoid" id="F0YER1"/>
<evidence type="ECO:0000259" key="1">
    <source>
        <dbReference type="Pfam" id="PF03358"/>
    </source>
</evidence>
<gene>
    <name evidence="2" type="ORF">AURANDRAFT_29288</name>
</gene>
<dbReference type="RefSeq" id="XP_009038875.1">
    <property type="nucleotide sequence ID" value="XM_009040627.1"/>
</dbReference>
<sequence>MKKPTFVLMCGSSRKGSHNAKLLESVRSRLAAEDAACEVVDLDALQLPIYSQDLETASMPRAAVELKEKLVAATGFVIACPEYNGMPTPLLLNAITWATRGEGGMYAGFQNKCASVVATSPGPMGGLRMVRTMHTMLQDMGAVVITPAVALGGAGKIFDDSGALVDARSAGKVDALCGQLMHFARFQANRDKDDCIVRLINEQKVMGEYGSTE</sequence>
<keyword evidence="3" id="KW-1185">Reference proteome</keyword>
<dbReference type="PANTHER" id="PTHR30543">
    <property type="entry name" value="CHROMATE REDUCTASE"/>
    <property type="match status" value="1"/>
</dbReference>
<dbReference type="OMA" id="FAGIRCI"/>
<accession>F0YER1</accession>
<dbReference type="KEGG" id="aaf:AURANDRAFT_29288"/>
<dbReference type="SUPFAM" id="SSF52218">
    <property type="entry name" value="Flavoproteins"/>
    <property type="match status" value="1"/>
</dbReference>